<proteinExistence type="predicted"/>
<dbReference type="InterPro" id="IPR003018">
    <property type="entry name" value="GAF"/>
</dbReference>
<dbReference type="InterPro" id="IPR000700">
    <property type="entry name" value="PAS-assoc_C"/>
</dbReference>
<dbReference type="SUPFAM" id="SSF47384">
    <property type="entry name" value="Homodimeric domain of signal transducing histidine kinase"/>
    <property type="match status" value="1"/>
</dbReference>
<evidence type="ECO:0000259" key="6">
    <source>
        <dbReference type="PROSITE" id="PS50113"/>
    </source>
</evidence>
<protein>
    <recommendedName>
        <fullName evidence="2">histidine kinase</fullName>
        <ecNumber evidence="2">2.7.13.3</ecNumber>
    </recommendedName>
</protein>
<dbReference type="RefSeq" id="WP_128465341.1">
    <property type="nucleotide sequence ID" value="NZ_CP035108.1"/>
</dbReference>
<dbReference type="InterPro" id="IPR001610">
    <property type="entry name" value="PAC"/>
</dbReference>
<comment type="catalytic activity">
    <reaction evidence="1">
        <text>ATP + protein L-histidine = ADP + protein N-phospho-L-histidine.</text>
        <dbReference type="EC" id="2.7.13.3"/>
    </reaction>
</comment>
<dbReference type="CDD" id="cd00082">
    <property type="entry name" value="HisKA"/>
    <property type="match status" value="1"/>
</dbReference>
<dbReference type="EC" id="2.7.13.3" evidence="2"/>
<sequence>MNIKPSPADKNKLLSVKAAEFYKSLSRAAAGACDEGELLDALCRLSAELMGYEAAWAGFIVEFTDKRIIPSSYSGEYEDYINPHEICICCNDPNCGPVGEAVIKEHEVAVNDISAMEDFSFWQYKTLECGINSFCSIPVKTGGKVTAVFTVLSREKNRFCPEEISLLKEITEETAACMSAVSARSRIIGAESGNKDLIEKFGVLFNNTSDAIFVHEMPEDNVLSGRFIEVNKSASEKLGYTQEEFMSLSPEILNYPCGKFDMGETSKILLKTGHAHIEALIKCKSGALLPVRISCHTFSMGKNKYIVSIVRDITEKIRTIKQLNLLKNAIEHSTVSVVITDKDGSIEYVNPVFEKFTGYSADEVVGQNPRILKSDKMDPKVFIDLWAMISGGRIWKGEFCNKKKSGELYWESAIIFPVKDQSGEIVNYIGLKEDITDKKILEEQVRHAQRLNIIGEMAGSFAHDLKNIILVIGGFANRLQKKLDEKSPEHEYVVHIMKAVTRAAKLTNGLLTFGRKQPNHPECLEMNILLREYVDLIEKIVDEHVSVVLHLSEEHMPVMADYIQLEQVLMNLASNAKDAMPDGGTLTITSFIKECAEGKFACILFEDTGCGMSPEIKNRIFDPFYTTKDPGKGTGLGLSIVYGIIRQHGGGISCTSEEGKGTVFEICLPLSTPYQA</sequence>
<dbReference type="SUPFAM" id="SSF55785">
    <property type="entry name" value="PYP-like sensor domain (PAS domain)"/>
    <property type="match status" value="2"/>
</dbReference>
<dbReference type="Proteomes" id="UP000287502">
    <property type="component" value="Chromosome"/>
</dbReference>
<dbReference type="InterPro" id="IPR003661">
    <property type="entry name" value="HisK_dim/P_dom"/>
</dbReference>
<dbReference type="PANTHER" id="PTHR43065">
    <property type="entry name" value="SENSOR HISTIDINE KINASE"/>
    <property type="match status" value="1"/>
</dbReference>
<dbReference type="Pfam" id="PF13426">
    <property type="entry name" value="PAS_9"/>
    <property type="match status" value="2"/>
</dbReference>
<dbReference type="InterPro" id="IPR029016">
    <property type="entry name" value="GAF-like_dom_sf"/>
</dbReference>
<dbReference type="CDD" id="cd00130">
    <property type="entry name" value="PAS"/>
    <property type="match status" value="2"/>
</dbReference>
<organism evidence="7 8">
    <name type="scientific">Geovibrio thiophilus</name>
    <dbReference type="NCBI Taxonomy" id="139438"/>
    <lineage>
        <taxon>Bacteria</taxon>
        <taxon>Pseudomonadati</taxon>
        <taxon>Deferribacterota</taxon>
        <taxon>Deferribacteres</taxon>
        <taxon>Deferribacterales</taxon>
        <taxon>Geovibrionaceae</taxon>
        <taxon>Geovibrio</taxon>
    </lineage>
</organism>
<accession>A0A410JV43</accession>
<dbReference type="KEGG" id="gtl:EP073_01140"/>
<feature type="domain" description="PAC" evidence="6">
    <location>
        <begin position="395"/>
        <end position="447"/>
    </location>
</feature>
<dbReference type="NCBIfam" id="TIGR00229">
    <property type="entry name" value="sensory_box"/>
    <property type="match status" value="2"/>
</dbReference>
<evidence type="ECO:0000259" key="5">
    <source>
        <dbReference type="PROSITE" id="PS50112"/>
    </source>
</evidence>
<feature type="domain" description="Histidine kinase" evidence="4">
    <location>
        <begin position="460"/>
        <end position="672"/>
    </location>
</feature>
<evidence type="ECO:0000259" key="4">
    <source>
        <dbReference type="PROSITE" id="PS50109"/>
    </source>
</evidence>
<evidence type="ECO:0000256" key="3">
    <source>
        <dbReference type="ARBA" id="ARBA00022553"/>
    </source>
</evidence>
<dbReference type="GO" id="GO:0000155">
    <property type="term" value="F:phosphorelay sensor kinase activity"/>
    <property type="evidence" value="ECO:0007669"/>
    <property type="project" value="InterPro"/>
</dbReference>
<dbReference type="InterPro" id="IPR000014">
    <property type="entry name" value="PAS"/>
</dbReference>
<dbReference type="Pfam" id="PF13185">
    <property type="entry name" value="GAF_2"/>
    <property type="match status" value="1"/>
</dbReference>
<dbReference type="EMBL" id="CP035108">
    <property type="protein sequence ID" value="QAR32054.1"/>
    <property type="molecule type" value="Genomic_DNA"/>
</dbReference>
<dbReference type="InterPro" id="IPR004358">
    <property type="entry name" value="Sig_transdc_His_kin-like_C"/>
</dbReference>
<dbReference type="InterPro" id="IPR036890">
    <property type="entry name" value="HATPase_C_sf"/>
</dbReference>
<dbReference type="PROSITE" id="PS50113">
    <property type="entry name" value="PAC"/>
    <property type="match status" value="1"/>
</dbReference>
<dbReference type="PROSITE" id="PS50112">
    <property type="entry name" value="PAS"/>
    <property type="match status" value="1"/>
</dbReference>
<dbReference type="SMART" id="SM00387">
    <property type="entry name" value="HATPase_c"/>
    <property type="match status" value="1"/>
</dbReference>
<dbReference type="InterPro" id="IPR005467">
    <property type="entry name" value="His_kinase_dom"/>
</dbReference>
<dbReference type="OrthoDB" id="9815750at2"/>
<evidence type="ECO:0000313" key="7">
    <source>
        <dbReference type="EMBL" id="QAR32054.1"/>
    </source>
</evidence>
<evidence type="ECO:0000256" key="1">
    <source>
        <dbReference type="ARBA" id="ARBA00000085"/>
    </source>
</evidence>
<dbReference type="SMART" id="SM00388">
    <property type="entry name" value="HisKA"/>
    <property type="match status" value="1"/>
</dbReference>
<dbReference type="Gene3D" id="3.30.450.20">
    <property type="entry name" value="PAS domain"/>
    <property type="match status" value="2"/>
</dbReference>
<dbReference type="Pfam" id="PF02518">
    <property type="entry name" value="HATPase_c"/>
    <property type="match status" value="1"/>
</dbReference>
<dbReference type="SUPFAM" id="SSF55874">
    <property type="entry name" value="ATPase domain of HSP90 chaperone/DNA topoisomerase II/histidine kinase"/>
    <property type="match status" value="1"/>
</dbReference>
<dbReference type="InterPro" id="IPR003594">
    <property type="entry name" value="HATPase_dom"/>
</dbReference>
<dbReference type="InterPro" id="IPR035965">
    <property type="entry name" value="PAS-like_dom_sf"/>
</dbReference>
<dbReference type="PANTHER" id="PTHR43065:SF42">
    <property type="entry name" value="TWO-COMPONENT SENSOR PPRA"/>
    <property type="match status" value="1"/>
</dbReference>
<dbReference type="Gene3D" id="1.10.287.130">
    <property type="match status" value="1"/>
</dbReference>
<dbReference type="Gene3D" id="3.30.565.10">
    <property type="entry name" value="Histidine kinase-like ATPase, C-terminal domain"/>
    <property type="match status" value="1"/>
</dbReference>
<feature type="domain" description="PAS" evidence="5">
    <location>
        <begin position="322"/>
        <end position="368"/>
    </location>
</feature>
<dbReference type="SMART" id="SM00091">
    <property type="entry name" value="PAS"/>
    <property type="match status" value="2"/>
</dbReference>
<name>A0A410JV43_9BACT</name>
<dbReference type="PROSITE" id="PS50109">
    <property type="entry name" value="HIS_KIN"/>
    <property type="match status" value="1"/>
</dbReference>
<keyword evidence="8" id="KW-1185">Reference proteome</keyword>
<dbReference type="AlphaFoldDB" id="A0A410JV43"/>
<dbReference type="Gene3D" id="3.30.450.40">
    <property type="match status" value="1"/>
</dbReference>
<keyword evidence="3" id="KW-0597">Phosphoprotein</keyword>
<dbReference type="SUPFAM" id="SSF55781">
    <property type="entry name" value="GAF domain-like"/>
    <property type="match status" value="1"/>
</dbReference>
<dbReference type="SMART" id="SM00086">
    <property type="entry name" value="PAC"/>
    <property type="match status" value="2"/>
</dbReference>
<reference evidence="7 8" key="1">
    <citation type="submission" date="2019-01" db="EMBL/GenBank/DDBJ databases">
        <title>Geovibrio thiophilus DSM 11263, complete genome.</title>
        <authorList>
            <person name="Spring S."/>
            <person name="Bunk B."/>
            <person name="Sproer C."/>
        </authorList>
    </citation>
    <scope>NUCLEOTIDE SEQUENCE [LARGE SCALE GENOMIC DNA]</scope>
    <source>
        <strain evidence="7 8">DSM 11263</strain>
    </source>
</reference>
<evidence type="ECO:0000256" key="2">
    <source>
        <dbReference type="ARBA" id="ARBA00012438"/>
    </source>
</evidence>
<gene>
    <name evidence="7" type="ORF">EP073_01140</name>
</gene>
<dbReference type="PRINTS" id="PR00344">
    <property type="entry name" value="BCTRLSENSOR"/>
</dbReference>
<evidence type="ECO:0000313" key="8">
    <source>
        <dbReference type="Proteomes" id="UP000287502"/>
    </source>
</evidence>
<dbReference type="InterPro" id="IPR036097">
    <property type="entry name" value="HisK_dim/P_sf"/>
</dbReference>